<name>A0A194PWP4_PAPXU</name>
<evidence type="ECO:0000259" key="2">
    <source>
        <dbReference type="Pfam" id="PF09335"/>
    </source>
</evidence>
<dbReference type="Pfam" id="PF09335">
    <property type="entry name" value="VTT_dom"/>
    <property type="match status" value="1"/>
</dbReference>
<keyword evidence="1" id="KW-1133">Transmembrane helix</keyword>
<reference evidence="3 4" key="1">
    <citation type="journal article" date="2015" name="Nat. Commun.">
        <title>Outbred genome sequencing and CRISPR/Cas9 gene editing in butterflies.</title>
        <authorList>
            <person name="Li X."/>
            <person name="Fan D."/>
            <person name="Zhang W."/>
            <person name="Liu G."/>
            <person name="Zhang L."/>
            <person name="Zhao L."/>
            <person name="Fang X."/>
            <person name="Chen L."/>
            <person name="Dong Y."/>
            <person name="Chen Y."/>
            <person name="Ding Y."/>
            <person name="Zhao R."/>
            <person name="Feng M."/>
            <person name="Zhu Y."/>
            <person name="Feng Y."/>
            <person name="Jiang X."/>
            <person name="Zhu D."/>
            <person name="Xiang H."/>
            <person name="Feng X."/>
            <person name="Li S."/>
            <person name="Wang J."/>
            <person name="Zhang G."/>
            <person name="Kronforst M.R."/>
            <person name="Wang W."/>
        </authorList>
    </citation>
    <scope>NUCLEOTIDE SEQUENCE [LARGE SCALE GENOMIC DNA]</scope>
    <source>
        <strain evidence="3">Ya'a_city_454_Px</strain>
        <tissue evidence="3">Whole body</tissue>
    </source>
</reference>
<dbReference type="GO" id="GO:0051480">
    <property type="term" value="P:regulation of cytosolic calcium ion concentration"/>
    <property type="evidence" value="ECO:0007669"/>
    <property type="project" value="TreeGrafter"/>
</dbReference>
<accession>A0A194PWP4</accession>
<dbReference type="Proteomes" id="UP000053268">
    <property type="component" value="Unassembled WGS sequence"/>
</dbReference>
<sequence length="260" mass="28337">MELVDIEECQPEGTGVSRKKMSFPVTIGYLVLIITSGYLFGIVKGLGTVVVSANFGVAVAHFTLKMLRGYLPLDRLLKNETARALLKVISGPQAFKIVFFARLTPIPFGVQNTIFAVSEVGGCSYHVATLLGLLPAQVINVYLGSTLRSMHDVLHESHLTGYIVFAFQLESFGANDVLSLQKSSVRMINTNRDNANGVGGAESPQGINHRYNGGGTVERHALEFWQFLDQLALGPGHGTRHYLGEDQLVHGPRVHSHLLL</sequence>
<feature type="domain" description="VTT" evidence="2">
    <location>
        <begin position="29"/>
        <end position="145"/>
    </location>
</feature>
<dbReference type="AlphaFoldDB" id="A0A194PWP4"/>
<protein>
    <submittedName>
        <fullName evidence="3">Transmembrane protein 64</fullName>
    </submittedName>
</protein>
<dbReference type="STRING" id="66420.A0A194PWP4"/>
<keyword evidence="4" id="KW-1185">Reference proteome</keyword>
<dbReference type="PANTHER" id="PTHR46593:SF1">
    <property type="entry name" value="TRANSMEMBRANE PROTEIN 64"/>
    <property type="match status" value="1"/>
</dbReference>
<evidence type="ECO:0000313" key="3">
    <source>
        <dbReference type="EMBL" id="KPI97179.1"/>
    </source>
</evidence>
<keyword evidence="1 3" id="KW-0812">Transmembrane</keyword>
<evidence type="ECO:0000313" key="4">
    <source>
        <dbReference type="Proteomes" id="UP000053268"/>
    </source>
</evidence>
<organism evidence="3 4">
    <name type="scientific">Papilio xuthus</name>
    <name type="common">Asian swallowtail butterfly</name>
    <dbReference type="NCBI Taxonomy" id="66420"/>
    <lineage>
        <taxon>Eukaryota</taxon>
        <taxon>Metazoa</taxon>
        <taxon>Ecdysozoa</taxon>
        <taxon>Arthropoda</taxon>
        <taxon>Hexapoda</taxon>
        <taxon>Insecta</taxon>
        <taxon>Pterygota</taxon>
        <taxon>Neoptera</taxon>
        <taxon>Endopterygota</taxon>
        <taxon>Lepidoptera</taxon>
        <taxon>Glossata</taxon>
        <taxon>Ditrysia</taxon>
        <taxon>Papilionoidea</taxon>
        <taxon>Papilionidae</taxon>
        <taxon>Papilioninae</taxon>
        <taxon>Papilio</taxon>
    </lineage>
</organism>
<gene>
    <name evidence="3" type="ORF">RR46_09086</name>
</gene>
<evidence type="ECO:0000256" key="1">
    <source>
        <dbReference type="SAM" id="Phobius"/>
    </source>
</evidence>
<dbReference type="InterPro" id="IPR053069">
    <property type="entry name" value="TVP38/TMEM64"/>
</dbReference>
<proteinExistence type="predicted"/>
<dbReference type="EMBL" id="KQ459590">
    <property type="protein sequence ID" value="KPI97179.1"/>
    <property type="molecule type" value="Genomic_DNA"/>
</dbReference>
<dbReference type="PANTHER" id="PTHR46593">
    <property type="entry name" value="TRANSMEMBRANE PROTEIN 64"/>
    <property type="match status" value="1"/>
</dbReference>
<dbReference type="GO" id="GO:0005783">
    <property type="term" value="C:endoplasmic reticulum"/>
    <property type="evidence" value="ECO:0007669"/>
    <property type="project" value="TreeGrafter"/>
</dbReference>
<keyword evidence="1" id="KW-0472">Membrane</keyword>
<feature type="transmembrane region" description="Helical" evidence="1">
    <location>
        <begin position="21"/>
        <end position="40"/>
    </location>
</feature>
<dbReference type="InterPro" id="IPR032816">
    <property type="entry name" value="VTT_dom"/>
</dbReference>